<gene>
    <name evidence="2" type="ORF">M2283_000682</name>
</gene>
<evidence type="ECO:0000313" key="3">
    <source>
        <dbReference type="Proteomes" id="UP001160499"/>
    </source>
</evidence>
<feature type="transmembrane region" description="Helical" evidence="1">
    <location>
        <begin position="20"/>
        <end position="39"/>
    </location>
</feature>
<accession>A0ABT6LAU7</accession>
<evidence type="ECO:0000313" key="2">
    <source>
        <dbReference type="EMBL" id="MDH6213403.1"/>
    </source>
</evidence>
<keyword evidence="1" id="KW-1133">Transmembrane helix</keyword>
<organism evidence="2 3">
    <name type="scientific">Streptomyces pseudovenezuelae</name>
    <dbReference type="NCBI Taxonomy" id="67350"/>
    <lineage>
        <taxon>Bacteria</taxon>
        <taxon>Bacillati</taxon>
        <taxon>Actinomycetota</taxon>
        <taxon>Actinomycetes</taxon>
        <taxon>Kitasatosporales</taxon>
        <taxon>Streptomycetaceae</taxon>
        <taxon>Streptomyces</taxon>
        <taxon>Streptomyces aurantiacus group</taxon>
    </lineage>
</organism>
<keyword evidence="1" id="KW-0472">Membrane</keyword>
<feature type="transmembrane region" description="Helical" evidence="1">
    <location>
        <begin position="357"/>
        <end position="380"/>
    </location>
</feature>
<feature type="transmembrane region" description="Helical" evidence="1">
    <location>
        <begin position="153"/>
        <end position="173"/>
    </location>
</feature>
<protein>
    <submittedName>
        <fullName evidence="2">Uncharacterized protein</fullName>
    </submittedName>
</protein>
<proteinExistence type="predicted"/>
<dbReference type="EMBL" id="JARXVH010000001">
    <property type="protein sequence ID" value="MDH6213403.1"/>
    <property type="molecule type" value="Genomic_DNA"/>
</dbReference>
<name>A0ABT6LAU7_9ACTN</name>
<evidence type="ECO:0000256" key="1">
    <source>
        <dbReference type="SAM" id="Phobius"/>
    </source>
</evidence>
<keyword evidence="3" id="KW-1185">Reference proteome</keyword>
<feature type="transmembrane region" description="Helical" evidence="1">
    <location>
        <begin position="277"/>
        <end position="303"/>
    </location>
</feature>
<feature type="transmembrane region" description="Helical" evidence="1">
    <location>
        <begin position="323"/>
        <end position="345"/>
    </location>
</feature>
<sequence length="784" mass="84784">MGEPQMFMSPRRASGTPSVLRHRLAPLILLLIVVGSPWVQRPVSDYYFRHFYTMQIEDGPQRWFVQALFMPGWGYSPDDFGGVSHLLVNDVATVLLLAGIVFFTSRLSARRGPELIRCLLAGVLASEFVVLLQCVMPGAFVPDLTFSGELLKNLLRSGLIFGLAVGVLLALLTTRSRRPHAAKSVDATTASLRRRKKGGLGMTTAPGHMPVGSAPGDVTRYLCAAAYVDEGFADRVVEGVLADEASAVAPSPGVDLLAVVRHCLSAQEIRYRRDLRLAAAFGTVALLAPLWLVFVLVILSAAQRGGVQQSFATRGQRQPGSRVLVNTGIAVGVVVIFAFYLGVVFSSLPVGGFASWLLGSYLAGVPAVLASVGAAGFAYATVVRHDLDVDRLLRTTMTRETFARQPRPTVPRRKWIAERLLAIKEARDGNVTVYSGYSPFIGYSATSSKAAIAVPLLPAEDPAGMSRRPAEPRPFTVTELVDHVRRQLHAVAARGVADGTPTDSVPASASASGESLGSLVIEDRVFANGTTIGDDDRFIRSTTLAPAARLSPEAVERIMLRPTGTVRHYLAIHVPLWGGDVVPSVLLHFSTLGQTLHLHIDNHVLGPVNAAYHVVDRLRDPLTPERQRGLLVTALFHAGPAFFAAPFRALRHARFEVRHNRRMSDEIKAMEQDPVYDYGARLSIRETALSTNYHNYFQVVDAERITSLVQRHTFAAIREFLDAHGYDTNDFRAQQQTILNQGLIQQGGTSIIGNQAIGTGATATQNIPQQPGAAAVSTAGGSDK</sequence>
<feature type="transmembrane region" description="Helical" evidence="1">
    <location>
        <begin position="115"/>
        <end position="141"/>
    </location>
</feature>
<reference evidence="2 3" key="1">
    <citation type="submission" date="2023-04" db="EMBL/GenBank/DDBJ databases">
        <title>Forest soil microbial communities from Buena Vista Peninsula, Colon Province, Panama.</title>
        <authorList>
            <person name="Bouskill N."/>
        </authorList>
    </citation>
    <scope>NUCLEOTIDE SEQUENCE [LARGE SCALE GENOMIC DNA]</scope>
    <source>
        <strain evidence="2 3">GGS1</strain>
    </source>
</reference>
<keyword evidence="1" id="KW-0812">Transmembrane</keyword>
<feature type="transmembrane region" description="Helical" evidence="1">
    <location>
        <begin position="83"/>
        <end position="103"/>
    </location>
</feature>
<dbReference type="Proteomes" id="UP001160499">
    <property type="component" value="Unassembled WGS sequence"/>
</dbReference>
<comment type="caution">
    <text evidence="2">The sequence shown here is derived from an EMBL/GenBank/DDBJ whole genome shotgun (WGS) entry which is preliminary data.</text>
</comment>